<dbReference type="PANTHER" id="PTHR10972">
    <property type="entry name" value="OXYSTEROL-BINDING PROTEIN-RELATED"/>
    <property type="match status" value="1"/>
</dbReference>
<accession>I0Z6J5</accession>
<dbReference type="Pfam" id="PF01237">
    <property type="entry name" value="Oxysterol_BP"/>
    <property type="match status" value="1"/>
</dbReference>
<dbReference type="GO" id="GO:0005829">
    <property type="term" value="C:cytosol"/>
    <property type="evidence" value="ECO:0007669"/>
    <property type="project" value="TreeGrafter"/>
</dbReference>
<evidence type="ECO:0000313" key="2">
    <source>
        <dbReference type="Proteomes" id="UP000007264"/>
    </source>
</evidence>
<keyword evidence="2" id="KW-1185">Reference proteome</keyword>
<dbReference type="Gene3D" id="2.40.160.120">
    <property type="match status" value="1"/>
</dbReference>
<dbReference type="AlphaFoldDB" id="I0Z6J5"/>
<dbReference type="GeneID" id="17044274"/>
<dbReference type="KEGG" id="csl:COCSUDRAFT_32122"/>
<proteinExistence type="predicted"/>
<dbReference type="OrthoDB" id="14833at2759"/>
<dbReference type="RefSeq" id="XP_005650808.1">
    <property type="nucleotide sequence ID" value="XM_005650751.1"/>
</dbReference>
<evidence type="ECO:0008006" key="3">
    <source>
        <dbReference type="Google" id="ProtNLM"/>
    </source>
</evidence>
<dbReference type="EMBL" id="AGSI01000002">
    <property type="protein sequence ID" value="EIE26264.1"/>
    <property type="molecule type" value="Genomic_DNA"/>
</dbReference>
<reference evidence="1 2" key="1">
    <citation type="journal article" date="2012" name="Genome Biol.">
        <title>The genome of the polar eukaryotic microalga coccomyxa subellipsoidea reveals traits of cold adaptation.</title>
        <authorList>
            <person name="Blanc G."/>
            <person name="Agarkova I."/>
            <person name="Grimwood J."/>
            <person name="Kuo A."/>
            <person name="Brueggeman A."/>
            <person name="Dunigan D."/>
            <person name="Gurnon J."/>
            <person name="Ladunga I."/>
            <person name="Lindquist E."/>
            <person name="Lucas S."/>
            <person name="Pangilinan J."/>
            <person name="Proschold T."/>
            <person name="Salamov A."/>
            <person name="Schmutz J."/>
            <person name="Weeks D."/>
            <person name="Yamada T."/>
            <person name="Claverie J.M."/>
            <person name="Grigoriev I."/>
            <person name="Van Etten J."/>
            <person name="Lomsadze A."/>
            <person name="Borodovsky M."/>
        </authorList>
    </citation>
    <scope>NUCLEOTIDE SEQUENCE [LARGE SCALE GENOMIC DNA]</scope>
    <source>
        <strain evidence="1 2">C-169</strain>
    </source>
</reference>
<dbReference type="GO" id="GO:0032934">
    <property type="term" value="F:sterol binding"/>
    <property type="evidence" value="ECO:0007669"/>
    <property type="project" value="TreeGrafter"/>
</dbReference>
<name>I0Z6J5_COCSC</name>
<protein>
    <recommendedName>
        <fullName evidence="3">Oxysterol-binding protein</fullName>
    </recommendedName>
</protein>
<sequence length="431" mass="48252">MIAHVETAAWPAEEPAIKWRTALPEPQEPLRPFSLWQALKDLIGKDILDAPLPIGQYCPLTELQFRAEELEYTELLDQAAELPKGSMERLLLVAAFAQIGFSAGLRPYKCMNPVMGETFEIVRPEKGMRAVMEAVHQDFRGSTRIINAWHAQGAQWELSGEDEPRVRFWGSSVDIHLNWTDVLTFSDGDTYSWRKGTSNISGLISGNLVITHKGVLSITSHTSGATVHLTFKEPGMFSGKNALKHEMTGVVELNGKKLPAPTISGHFDQKLVANMANGSTKTLWEKRYPQGGLGRCQFSEWTASLNEIPVGQRKRLPASDARLRPDIRALEDGRYGQADSLKRELTARIKKKVLDEAKKGTPLQPRWFALTEPGALTSGLTTGTVQRYKFTGEYWKARRNGSWDNVPDLFEWRIKIRSDATGSRRTLLAVE</sequence>
<dbReference type="InterPro" id="IPR000648">
    <property type="entry name" value="Oxysterol-bd"/>
</dbReference>
<dbReference type="SUPFAM" id="SSF144000">
    <property type="entry name" value="Oxysterol-binding protein-like"/>
    <property type="match status" value="1"/>
</dbReference>
<dbReference type="InterPro" id="IPR037239">
    <property type="entry name" value="OSBP_sf"/>
</dbReference>
<dbReference type="GO" id="GO:0016020">
    <property type="term" value="C:membrane"/>
    <property type="evidence" value="ECO:0007669"/>
    <property type="project" value="TreeGrafter"/>
</dbReference>
<dbReference type="eggNOG" id="KOG1737">
    <property type="taxonomic scope" value="Eukaryota"/>
</dbReference>
<organism evidence="1 2">
    <name type="scientific">Coccomyxa subellipsoidea (strain C-169)</name>
    <name type="common">Green microalga</name>
    <dbReference type="NCBI Taxonomy" id="574566"/>
    <lineage>
        <taxon>Eukaryota</taxon>
        <taxon>Viridiplantae</taxon>
        <taxon>Chlorophyta</taxon>
        <taxon>core chlorophytes</taxon>
        <taxon>Trebouxiophyceae</taxon>
        <taxon>Trebouxiophyceae incertae sedis</taxon>
        <taxon>Coccomyxaceae</taxon>
        <taxon>Coccomyxa</taxon>
        <taxon>Coccomyxa subellipsoidea</taxon>
    </lineage>
</organism>
<evidence type="ECO:0000313" key="1">
    <source>
        <dbReference type="EMBL" id="EIE26264.1"/>
    </source>
</evidence>
<gene>
    <name evidence="1" type="ORF">COCSUDRAFT_32122</name>
</gene>
<comment type="caution">
    <text evidence="1">The sequence shown here is derived from an EMBL/GenBank/DDBJ whole genome shotgun (WGS) entry which is preliminary data.</text>
</comment>
<dbReference type="Proteomes" id="UP000007264">
    <property type="component" value="Unassembled WGS sequence"/>
</dbReference>